<evidence type="ECO:0000313" key="2">
    <source>
        <dbReference type="Proteomes" id="UP000829196"/>
    </source>
</evidence>
<dbReference type="AlphaFoldDB" id="A0A8T3AIU3"/>
<name>A0A8T3AIU3_DENNO</name>
<comment type="caution">
    <text evidence="1">The sequence shown here is derived from an EMBL/GenBank/DDBJ whole genome shotgun (WGS) entry which is preliminary data.</text>
</comment>
<keyword evidence="2" id="KW-1185">Reference proteome</keyword>
<sequence>MIELHSHYQSSIISNSSNISNNGDGIVECIHQEICNQEASYQFNEIGTWNNALIIILF</sequence>
<protein>
    <submittedName>
        <fullName evidence="1">Uncharacterized protein</fullName>
    </submittedName>
</protein>
<accession>A0A8T3AIU3</accession>
<dbReference type="Proteomes" id="UP000829196">
    <property type="component" value="Unassembled WGS sequence"/>
</dbReference>
<dbReference type="EMBL" id="JAGYWB010000016">
    <property type="protein sequence ID" value="KAI0495941.1"/>
    <property type="molecule type" value="Genomic_DNA"/>
</dbReference>
<organism evidence="1 2">
    <name type="scientific">Dendrobium nobile</name>
    <name type="common">Orchid</name>
    <dbReference type="NCBI Taxonomy" id="94219"/>
    <lineage>
        <taxon>Eukaryota</taxon>
        <taxon>Viridiplantae</taxon>
        <taxon>Streptophyta</taxon>
        <taxon>Embryophyta</taxon>
        <taxon>Tracheophyta</taxon>
        <taxon>Spermatophyta</taxon>
        <taxon>Magnoliopsida</taxon>
        <taxon>Liliopsida</taxon>
        <taxon>Asparagales</taxon>
        <taxon>Orchidaceae</taxon>
        <taxon>Epidendroideae</taxon>
        <taxon>Malaxideae</taxon>
        <taxon>Dendrobiinae</taxon>
        <taxon>Dendrobium</taxon>
    </lineage>
</organism>
<proteinExistence type="predicted"/>
<reference evidence="1" key="1">
    <citation type="journal article" date="2022" name="Front. Genet.">
        <title>Chromosome-Scale Assembly of the Dendrobium nobile Genome Provides Insights Into the Molecular Mechanism of the Biosynthesis of the Medicinal Active Ingredient of Dendrobium.</title>
        <authorList>
            <person name="Xu Q."/>
            <person name="Niu S.-C."/>
            <person name="Li K.-L."/>
            <person name="Zheng P.-J."/>
            <person name="Zhang X.-J."/>
            <person name="Jia Y."/>
            <person name="Liu Y."/>
            <person name="Niu Y.-X."/>
            <person name="Yu L.-H."/>
            <person name="Chen D.-F."/>
            <person name="Zhang G.-Q."/>
        </authorList>
    </citation>
    <scope>NUCLEOTIDE SEQUENCE</scope>
    <source>
        <tissue evidence="1">Leaf</tissue>
    </source>
</reference>
<gene>
    <name evidence="1" type="ORF">KFK09_022248</name>
</gene>
<evidence type="ECO:0000313" key="1">
    <source>
        <dbReference type="EMBL" id="KAI0495941.1"/>
    </source>
</evidence>